<accession>A0A1I7J9N5</accession>
<dbReference type="Pfam" id="PF20803">
    <property type="entry name" value="PaaX_M"/>
    <property type="match status" value="1"/>
</dbReference>
<dbReference type="SUPFAM" id="SSF46785">
    <property type="entry name" value="Winged helix' DNA-binding domain"/>
    <property type="match status" value="1"/>
</dbReference>
<dbReference type="Pfam" id="PF07848">
    <property type="entry name" value="PaaX"/>
    <property type="match status" value="1"/>
</dbReference>
<dbReference type="Gene3D" id="1.10.10.10">
    <property type="entry name" value="Winged helix-like DNA-binding domain superfamily/Winged helix DNA-binding domain"/>
    <property type="match status" value="1"/>
</dbReference>
<dbReference type="PANTHER" id="PTHR30319">
    <property type="entry name" value="PHENYLACETIC ACID REGULATOR-RELATED TRANSCRIPTIONAL REPRESSOR"/>
    <property type="match status" value="1"/>
</dbReference>
<dbReference type="NCBIfam" id="TIGR02277">
    <property type="entry name" value="PaaX_trns_reg"/>
    <property type="match status" value="1"/>
</dbReference>
<dbReference type="InterPro" id="IPR012906">
    <property type="entry name" value="PaaX-like_N"/>
</dbReference>
<dbReference type="EMBL" id="FPBJ01000029">
    <property type="protein sequence ID" value="SFU81862.1"/>
    <property type="molecule type" value="Genomic_DNA"/>
</dbReference>
<dbReference type="InterPro" id="IPR036388">
    <property type="entry name" value="WH-like_DNA-bd_sf"/>
</dbReference>
<name>A0A1I7J9N5_9GAMM</name>
<dbReference type="InterPro" id="IPR011965">
    <property type="entry name" value="PaaX_trns_reg"/>
</dbReference>
<evidence type="ECO:0000313" key="4">
    <source>
        <dbReference type="EMBL" id="SFU81862.1"/>
    </source>
</evidence>
<evidence type="ECO:0000259" key="1">
    <source>
        <dbReference type="Pfam" id="PF07848"/>
    </source>
</evidence>
<gene>
    <name evidence="4" type="ORF">SAMN05421784_1291</name>
</gene>
<dbReference type="InterPro" id="IPR013225">
    <property type="entry name" value="PaaX_C"/>
</dbReference>
<evidence type="ECO:0000259" key="3">
    <source>
        <dbReference type="Pfam" id="PF20803"/>
    </source>
</evidence>
<dbReference type="PANTHER" id="PTHR30319:SF1">
    <property type="entry name" value="TRANSCRIPTIONAL REPRESSOR PAAX"/>
    <property type="match status" value="1"/>
</dbReference>
<dbReference type="Gene3D" id="1.20.58.1460">
    <property type="match status" value="1"/>
</dbReference>
<dbReference type="OrthoDB" id="2270427at2"/>
<evidence type="ECO:0000313" key="5">
    <source>
        <dbReference type="Proteomes" id="UP000242496"/>
    </source>
</evidence>
<proteinExistence type="predicted"/>
<dbReference type="GO" id="GO:0006351">
    <property type="term" value="P:DNA-templated transcription"/>
    <property type="evidence" value="ECO:0007669"/>
    <property type="project" value="InterPro"/>
</dbReference>
<protein>
    <submittedName>
        <fullName evidence="4">Transcriptional regulator, PaaX family</fullName>
    </submittedName>
</protein>
<dbReference type="Pfam" id="PF08223">
    <property type="entry name" value="PaaX_C"/>
    <property type="match status" value="1"/>
</dbReference>
<feature type="domain" description="Transcriptional repressor PaaX-like N-terminal" evidence="1">
    <location>
        <begin position="20"/>
        <end position="88"/>
    </location>
</feature>
<reference evidence="5" key="1">
    <citation type="submission" date="2016-10" db="EMBL/GenBank/DDBJ databases">
        <authorList>
            <person name="Varghese N."/>
            <person name="Submissions S."/>
        </authorList>
    </citation>
    <scope>NUCLEOTIDE SEQUENCE [LARGE SCALE GENOMIC DNA]</scope>
    <source>
        <strain evidence="5">DSM 18168</strain>
    </source>
</reference>
<dbReference type="InterPro" id="IPR048846">
    <property type="entry name" value="PaaX-like_central"/>
</dbReference>
<dbReference type="PIRSF" id="PIRSF020623">
    <property type="entry name" value="PaaX"/>
    <property type="match status" value="1"/>
</dbReference>
<dbReference type="RefSeq" id="WP_092552560.1">
    <property type="nucleotide sequence ID" value="NZ_CAWRBG010000076.1"/>
</dbReference>
<evidence type="ECO:0000259" key="2">
    <source>
        <dbReference type="Pfam" id="PF08223"/>
    </source>
</evidence>
<dbReference type="InterPro" id="IPR036390">
    <property type="entry name" value="WH_DNA-bd_sf"/>
</dbReference>
<dbReference type="STRING" id="351659.SAMN05421784_1291"/>
<organism evidence="4 5">
    <name type="scientific">Xenorhabdus koppenhoeferi</name>
    <dbReference type="NCBI Taxonomy" id="351659"/>
    <lineage>
        <taxon>Bacteria</taxon>
        <taxon>Pseudomonadati</taxon>
        <taxon>Pseudomonadota</taxon>
        <taxon>Gammaproteobacteria</taxon>
        <taxon>Enterobacterales</taxon>
        <taxon>Morganellaceae</taxon>
        <taxon>Xenorhabdus</taxon>
    </lineage>
</organism>
<feature type="domain" description="Transcriptional repressor PaaX-like central Cas2-like" evidence="3">
    <location>
        <begin position="105"/>
        <end position="182"/>
    </location>
</feature>
<dbReference type="Gene3D" id="3.30.70.2650">
    <property type="match status" value="1"/>
</dbReference>
<keyword evidence="5" id="KW-1185">Reference proteome</keyword>
<dbReference type="AlphaFoldDB" id="A0A1I7J9N5"/>
<sequence>MAQKLDDFIRHALDAQPISGTSLIISLYGDALSHRGGEVWLGSLSLLLEPMGFSDRFVRTAVFRLQKEEWLEVEKLGRRSYYRITERGMNQFRHAESKIYLGEPPEWDGKWDLLLLEGNSKNERARLKKELSWLGFGQLNNTLMAAPSSSQSDIPALLGELNASDSVIYFRADYPYPRSEQSLKERVSASWSLEQISQHYHEFIASFRPLTALLRDCHQEDLTPERGFQLRLLLIHFYRRVVLRDPLLPDALLPAQWEGQIARNLCFNIYQRIDPAATRYVSERCETTIGQLPPPAAAYYRRFGGLHNQITT</sequence>
<feature type="domain" description="Transcriptional repressor PaaX-like C-terminal" evidence="2">
    <location>
        <begin position="191"/>
        <end position="282"/>
    </location>
</feature>
<dbReference type="Proteomes" id="UP000242496">
    <property type="component" value="Unassembled WGS sequence"/>
</dbReference>